<comment type="caution">
    <text evidence="4">The sequence shown here is derived from an EMBL/GenBank/DDBJ whole genome shotgun (WGS) entry which is preliminary data.</text>
</comment>
<evidence type="ECO:0000256" key="1">
    <source>
        <dbReference type="SAM" id="Coils"/>
    </source>
</evidence>
<dbReference type="InterPro" id="IPR046347">
    <property type="entry name" value="bZIP_sf"/>
</dbReference>
<feature type="coiled-coil region" evidence="1">
    <location>
        <begin position="80"/>
        <end position="114"/>
    </location>
</feature>
<proteinExistence type="predicted"/>
<accession>A0AAD1U442</accession>
<gene>
    <name evidence="4" type="ORF">ECRASSUSDP1_LOCUS1153</name>
</gene>
<name>A0AAD1U442_EUPCR</name>
<feature type="compositionally biased region" description="Basic and acidic residues" evidence="2">
    <location>
        <begin position="30"/>
        <end position="42"/>
    </location>
</feature>
<organism evidence="4 5">
    <name type="scientific">Euplotes crassus</name>
    <dbReference type="NCBI Taxonomy" id="5936"/>
    <lineage>
        <taxon>Eukaryota</taxon>
        <taxon>Sar</taxon>
        <taxon>Alveolata</taxon>
        <taxon>Ciliophora</taxon>
        <taxon>Intramacronucleata</taxon>
        <taxon>Spirotrichea</taxon>
        <taxon>Hypotrichia</taxon>
        <taxon>Euplotida</taxon>
        <taxon>Euplotidae</taxon>
        <taxon>Moneuplotes</taxon>
    </lineage>
</organism>
<dbReference type="PROSITE" id="PS50217">
    <property type="entry name" value="BZIP"/>
    <property type="match status" value="1"/>
</dbReference>
<evidence type="ECO:0000259" key="3">
    <source>
        <dbReference type="PROSITE" id="PS50217"/>
    </source>
</evidence>
<evidence type="ECO:0000313" key="4">
    <source>
        <dbReference type="EMBL" id="CAI2359859.1"/>
    </source>
</evidence>
<dbReference type="GO" id="GO:0003700">
    <property type="term" value="F:DNA-binding transcription factor activity"/>
    <property type="evidence" value="ECO:0007669"/>
    <property type="project" value="InterPro"/>
</dbReference>
<keyword evidence="5" id="KW-1185">Reference proteome</keyword>
<sequence length="355" mass="42234">MFEFENVEDHSALPYSGCMKPSHSNSSIQAKREYKEEQKSIEDSLSLHTIQKLQDTHKNPKRKLPKDRKERNKVFAKESRNRKNNYIKELEQKIDFLEDKVMKLSMELDQYKHLLKVSDITKDKDSQLETVLMDFKKTEAYFKEKLNECSNPDNMCIEAWNRIMESVGTNIGPIGTVRRKLITTAFKLIIKCAMPEQMSYLCFLTQFEEKASKRELTYMKKLSRQEILHYSRDKGFSPLDTMYALLRLDKNELDYMRRTNPIWQGLLIKTKEVIRNLLRCRNELFEIALKLDDQAMDIYKIQRPETIASFYTNFYRELSASQVSIFDIYNLKRKKYIYDKDVDNEIYALTDSDEE</sequence>
<feature type="region of interest" description="Disordered" evidence="2">
    <location>
        <begin position="1"/>
        <end position="42"/>
    </location>
</feature>
<evidence type="ECO:0000313" key="5">
    <source>
        <dbReference type="Proteomes" id="UP001295684"/>
    </source>
</evidence>
<dbReference type="InterPro" id="IPR004827">
    <property type="entry name" value="bZIP"/>
</dbReference>
<dbReference type="Pfam" id="PF00170">
    <property type="entry name" value="bZIP_1"/>
    <property type="match status" value="1"/>
</dbReference>
<keyword evidence="1" id="KW-0175">Coiled coil</keyword>
<feature type="region of interest" description="Disordered" evidence="2">
    <location>
        <begin position="54"/>
        <end position="78"/>
    </location>
</feature>
<dbReference type="Proteomes" id="UP001295684">
    <property type="component" value="Unassembled WGS sequence"/>
</dbReference>
<dbReference type="AlphaFoldDB" id="A0AAD1U442"/>
<protein>
    <recommendedName>
        <fullName evidence="3">BZIP domain-containing protein</fullName>
    </recommendedName>
</protein>
<feature type="domain" description="BZIP" evidence="3">
    <location>
        <begin position="66"/>
        <end position="112"/>
    </location>
</feature>
<evidence type="ECO:0000256" key="2">
    <source>
        <dbReference type="SAM" id="MobiDB-lite"/>
    </source>
</evidence>
<reference evidence="4" key="1">
    <citation type="submission" date="2023-07" db="EMBL/GenBank/DDBJ databases">
        <authorList>
            <consortium name="AG Swart"/>
            <person name="Singh M."/>
            <person name="Singh A."/>
            <person name="Seah K."/>
            <person name="Emmerich C."/>
        </authorList>
    </citation>
    <scope>NUCLEOTIDE SEQUENCE</scope>
    <source>
        <strain evidence="4">DP1</strain>
    </source>
</reference>
<feature type="compositionally biased region" description="Basic and acidic residues" evidence="2">
    <location>
        <begin position="67"/>
        <end position="78"/>
    </location>
</feature>
<dbReference type="Gene3D" id="1.20.5.170">
    <property type="match status" value="1"/>
</dbReference>
<dbReference type="SUPFAM" id="SSF57959">
    <property type="entry name" value="Leucine zipper domain"/>
    <property type="match status" value="1"/>
</dbReference>
<dbReference type="SMART" id="SM00338">
    <property type="entry name" value="BRLZ"/>
    <property type="match status" value="1"/>
</dbReference>
<dbReference type="EMBL" id="CAMPGE010001091">
    <property type="protein sequence ID" value="CAI2359859.1"/>
    <property type="molecule type" value="Genomic_DNA"/>
</dbReference>